<gene>
    <name evidence="2" type="ORF">SAMN05421687_10543</name>
</gene>
<feature type="transmembrane region" description="Helical" evidence="1">
    <location>
        <begin position="126"/>
        <end position="148"/>
    </location>
</feature>
<dbReference type="AlphaFoldDB" id="A0A1N7JCT8"/>
<keyword evidence="1" id="KW-0812">Transmembrane</keyword>
<keyword evidence="3" id="KW-1185">Reference proteome</keyword>
<feature type="transmembrane region" description="Helical" evidence="1">
    <location>
        <begin position="64"/>
        <end position="83"/>
    </location>
</feature>
<dbReference type="RefSeq" id="WP_076558603.1">
    <property type="nucleotide sequence ID" value="NZ_FTOC01000005.1"/>
</dbReference>
<dbReference type="OrthoDB" id="2969594at2"/>
<name>A0A1N7JCT8_9BACI</name>
<keyword evidence="1" id="KW-1133">Transmembrane helix</keyword>
<feature type="transmembrane region" description="Helical" evidence="1">
    <location>
        <begin position="36"/>
        <end position="57"/>
    </location>
</feature>
<organism evidence="2 3">
    <name type="scientific">Salimicrobium flavidum</name>
    <dbReference type="NCBI Taxonomy" id="570947"/>
    <lineage>
        <taxon>Bacteria</taxon>
        <taxon>Bacillati</taxon>
        <taxon>Bacillota</taxon>
        <taxon>Bacilli</taxon>
        <taxon>Bacillales</taxon>
        <taxon>Bacillaceae</taxon>
        <taxon>Salimicrobium</taxon>
    </lineage>
</organism>
<dbReference type="EMBL" id="FTOC01000005">
    <property type="protein sequence ID" value="SIS47138.1"/>
    <property type="molecule type" value="Genomic_DNA"/>
</dbReference>
<proteinExistence type="predicted"/>
<feature type="transmembrane region" description="Helical" evidence="1">
    <location>
        <begin position="7"/>
        <end position="30"/>
    </location>
</feature>
<reference evidence="3" key="1">
    <citation type="submission" date="2017-01" db="EMBL/GenBank/DDBJ databases">
        <authorList>
            <person name="Varghese N."/>
            <person name="Submissions S."/>
        </authorList>
    </citation>
    <scope>NUCLEOTIDE SEQUENCE [LARGE SCALE GENOMIC DNA]</scope>
    <source>
        <strain evidence="3">DSM 23127</strain>
    </source>
</reference>
<evidence type="ECO:0000256" key="1">
    <source>
        <dbReference type="SAM" id="Phobius"/>
    </source>
</evidence>
<protein>
    <submittedName>
        <fullName evidence="2">Uncharacterized protein</fullName>
    </submittedName>
</protein>
<evidence type="ECO:0000313" key="3">
    <source>
        <dbReference type="Proteomes" id="UP000187608"/>
    </source>
</evidence>
<feature type="transmembrane region" description="Helical" evidence="1">
    <location>
        <begin position="95"/>
        <end position="114"/>
    </location>
</feature>
<keyword evidence="1" id="KW-0472">Membrane</keyword>
<sequence length="152" mass="17152">MKEKNWLWLVITGVSLFGLFIFLSVVTMNTDTVQRVFVIISEVLGVLTLSFAIAAWMKDNTRPWVYIGTVAFLCSWIMIAVAYEIGLSANTDNGWVWFLFYYIIAISGIVVMRLSSGKVFGKETLLPISMLFVAGIQLVYVLAVHIIWSLPF</sequence>
<accession>A0A1N7JCT8</accession>
<evidence type="ECO:0000313" key="2">
    <source>
        <dbReference type="EMBL" id="SIS47138.1"/>
    </source>
</evidence>
<dbReference type="Proteomes" id="UP000187608">
    <property type="component" value="Unassembled WGS sequence"/>
</dbReference>